<dbReference type="EMBL" id="CACRTA010000052">
    <property type="protein sequence ID" value="VYT50809.1"/>
    <property type="molecule type" value="Genomic_DNA"/>
</dbReference>
<gene>
    <name evidence="1" type="ORF">BVLFYP11_00531</name>
</gene>
<sequence length="146" mass="16350">MKELFDFPAGVDVVHIGIQNDLEHHPGMVRAAPAFLIQLPETFKVQALNQSVNHAHRIVFCNILINSLRKKNGLVGIVRTKMYLCHSEILIPKDTKSLGNNKAPAEGGNLAASKIRNLECPSYEICLIDYGCGKFNRKIHIMEQYP</sequence>
<evidence type="ECO:0000313" key="1">
    <source>
        <dbReference type="EMBL" id="VYT50809.1"/>
    </source>
</evidence>
<proteinExistence type="predicted"/>
<reference evidence="1" key="1">
    <citation type="submission" date="2019-11" db="EMBL/GenBank/DDBJ databases">
        <authorList>
            <person name="Feng L."/>
        </authorList>
    </citation>
    <scope>NUCLEOTIDE SEQUENCE</scope>
    <source>
        <strain evidence="1">BvulgatusLFYP11</strain>
    </source>
</reference>
<organism evidence="1">
    <name type="scientific">Phocaeicola vulgatus</name>
    <name type="common">Bacteroides vulgatus</name>
    <dbReference type="NCBI Taxonomy" id="821"/>
    <lineage>
        <taxon>Bacteria</taxon>
        <taxon>Pseudomonadati</taxon>
        <taxon>Bacteroidota</taxon>
        <taxon>Bacteroidia</taxon>
        <taxon>Bacteroidales</taxon>
        <taxon>Bacteroidaceae</taxon>
        <taxon>Phocaeicola</taxon>
    </lineage>
</organism>
<name>A0A6N2X926_PHOVU</name>
<dbReference type="AlphaFoldDB" id="A0A6N2X926"/>
<protein>
    <submittedName>
        <fullName evidence="1">Uncharacterized protein</fullName>
    </submittedName>
</protein>
<accession>A0A6N2X926</accession>